<evidence type="ECO:0000256" key="2">
    <source>
        <dbReference type="ARBA" id="ARBA00022723"/>
    </source>
</evidence>
<comment type="PTM">
    <text evidence="5">The conversion to 3-oxoalanine (also known as C-formylglycine, FGly), of a serine or cysteine residue in prokaryotes and of a cysteine residue in eukaryotes, is critical for catalytic activity.</text>
</comment>
<evidence type="ECO:0000313" key="7">
    <source>
        <dbReference type="EMBL" id="KGM92218.1"/>
    </source>
</evidence>
<name>A0A0A0HV82_PARBD</name>
<evidence type="ECO:0000256" key="4">
    <source>
        <dbReference type="ARBA" id="ARBA00022837"/>
    </source>
</evidence>
<dbReference type="GeneID" id="22587653"/>
<sequence length="282" mass="31255">MAMALHQGLYTILTVIAFIVLFPKALEIPTSQVGFRYFSQREAAFLPRRVIEDDPTKARRRASISLRQLKEAATNWMIYPHLHLRFAMLTLSIAFYAVHHPINGSWLAVDSRSAEERSITMAMFNMAANATGIAGSQIFRQKDRSLYVIGCTKMSERPNFLIPVADDLGFSDGGALGEESIPPNLDYLARDGLRLTDFHAASASSPTRCMLLSGTDDHTAGVGAMIKTIQELHRGKLGYKGYLRGRVAAVPEILRDAGYYTVTSGKWHLCLTPDQYVSKKGV</sequence>
<evidence type="ECO:0000256" key="3">
    <source>
        <dbReference type="ARBA" id="ARBA00022801"/>
    </source>
</evidence>
<reference evidence="7 8" key="1">
    <citation type="journal article" date="2011" name="PLoS Genet.">
        <title>Comparative genomic analysis of human fungal pathogens causing paracoccidioidomycosis.</title>
        <authorList>
            <person name="Desjardins C.A."/>
            <person name="Champion M.D."/>
            <person name="Holder J.W."/>
            <person name="Muszewska A."/>
            <person name="Goldberg J."/>
            <person name="Bailao A.M."/>
            <person name="Brigido M.M."/>
            <person name="Ferreira M.E."/>
            <person name="Garcia A.M."/>
            <person name="Grynberg M."/>
            <person name="Gujja S."/>
            <person name="Heiman D.I."/>
            <person name="Henn M.R."/>
            <person name="Kodira C.D."/>
            <person name="Leon-Narvaez H."/>
            <person name="Longo L.V."/>
            <person name="Ma L.J."/>
            <person name="Malavazi I."/>
            <person name="Matsuo A.L."/>
            <person name="Morais F.V."/>
            <person name="Pereira M."/>
            <person name="Rodriguez-Brito S."/>
            <person name="Sakthikumar S."/>
            <person name="Salem-Izacc S.M."/>
            <person name="Sykes S.M."/>
            <person name="Teixeira M.M."/>
            <person name="Vallejo M.C."/>
            <person name="Walter M.E."/>
            <person name="Yandava C."/>
            <person name="Young S."/>
            <person name="Zeng Q."/>
            <person name="Zucker J."/>
            <person name="Felipe M.S."/>
            <person name="Goldman G.H."/>
            <person name="Haas B.J."/>
            <person name="McEwen J.G."/>
            <person name="Nino-Vega G."/>
            <person name="Puccia R."/>
            <person name="San-Blas G."/>
            <person name="Soares C.M."/>
            <person name="Birren B.W."/>
            <person name="Cuomo C.A."/>
        </authorList>
    </citation>
    <scope>NUCLEOTIDE SEQUENCE [LARGE SCALE GENOMIC DNA]</scope>
    <source>
        <strain evidence="7 8">Pb18</strain>
    </source>
</reference>
<dbReference type="OrthoDB" id="103349at2759"/>
<dbReference type="PANTHER" id="PTHR42693">
    <property type="entry name" value="ARYLSULFATASE FAMILY MEMBER"/>
    <property type="match status" value="1"/>
</dbReference>
<dbReference type="InterPro" id="IPR000917">
    <property type="entry name" value="Sulfatase_N"/>
</dbReference>
<dbReference type="Gene3D" id="3.40.720.10">
    <property type="entry name" value="Alkaline Phosphatase, subunit A"/>
    <property type="match status" value="1"/>
</dbReference>
<accession>A0A0A0HV82</accession>
<comment type="similarity">
    <text evidence="1">Belongs to the sulfatase family.</text>
</comment>
<keyword evidence="4" id="KW-0106">Calcium</keyword>
<evidence type="ECO:0000259" key="6">
    <source>
        <dbReference type="Pfam" id="PF00884"/>
    </source>
</evidence>
<feature type="modified residue" description="3-oxoalanine (Ser)" evidence="5">
    <location>
        <position position="204"/>
    </location>
</feature>
<protein>
    <recommendedName>
        <fullName evidence="6">Sulfatase N-terminal domain-containing protein</fullName>
    </recommendedName>
</protein>
<evidence type="ECO:0000256" key="1">
    <source>
        <dbReference type="ARBA" id="ARBA00008779"/>
    </source>
</evidence>
<dbReference type="InterPro" id="IPR017850">
    <property type="entry name" value="Alkaline_phosphatase_core_sf"/>
</dbReference>
<dbReference type="InParanoid" id="A0A0A0HV82"/>
<gene>
    <name evidence="7" type="ORF">PADG_11756</name>
</gene>
<dbReference type="VEuPathDB" id="FungiDB:PADG_11756"/>
<dbReference type="GO" id="GO:0004065">
    <property type="term" value="F:arylsulfatase activity"/>
    <property type="evidence" value="ECO:0007669"/>
    <property type="project" value="TreeGrafter"/>
</dbReference>
<dbReference type="GO" id="GO:0046872">
    <property type="term" value="F:metal ion binding"/>
    <property type="evidence" value="ECO:0007669"/>
    <property type="project" value="UniProtKB-KW"/>
</dbReference>
<feature type="domain" description="Sulfatase N-terminal" evidence="6">
    <location>
        <begin position="158"/>
        <end position="278"/>
    </location>
</feature>
<organism evidence="7 8">
    <name type="scientific">Paracoccidioides brasiliensis (strain Pb18)</name>
    <dbReference type="NCBI Taxonomy" id="502780"/>
    <lineage>
        <taxon>Eukaryota</taxon>
        <taxon>Fungi</taxon>
        <taxon>Dikarya</taxon>
        <taxon>Ascomycota</taxon>
        <taxon>Pezizomycotina</taxon>
        <taxon>Eurotiomycetes</taxon>
        <taxon>Eurotiomycetidae</taxon>
        <taxon>Onygenales</taxon>
        <taxon>Ajellomycetaceae</taxon>
        <taxon>Paracoccidioides</taxon>
    </lineage>
</organism>
<dbReference type="SUPFAM" id="SSF53649">
    <property type="entry name" value="Alkaline phosphatase-like"/>
    <property type="match status" value="1"/>
</dbReference>
<dbReference type="RefSeq" id="XP_010759984.1">
    <property type="nucleotide sequence ID" value="XM_010761682.1"/>
</dbReference>
<keyword evidence="3" id="KW-0378">Hydrolase</keyword>
<dbReference type="InterPro" id="IPR050738">
    <property type="entry name" value="Sulfatase"/>
</dbReference>
<dbReference type="eggNOG" id="KOG3867">
    <property type="taxonomic scope" value="Eukaryota"/>
</dbReference>
<dbReference type="AlphaFoldDB" id="A0A0A0HV82"/>
<dbReference type="PANTHER" id="PTHR42693:SF33">
    <property type="entry name" value="ARYLSULFATASE"/>
    <property type="match status" value="1"/>
</dbReference>
<keyword evidence="2" id="KW-0479">Metal-binding</keyword>
<evidence type="ECO:0000313" key="8">
    <source>
        <dbReference type="Proteomes" id="UP000001628"/>
    </source>
</evidence>
<dbReference type="PROSITE" id="PS00149">
    <property type="entry name" value="SULFATASE_2"/>
    <property type="match status" value="1"/>
</dbReference>
<keyword evidence="8" id="KW-1185">Reference proteome</keyword>
<dbReference type="HOGENOM" id="CLU_994346_0_0_1"/>
<proteinExistence type="inferred from homology"/>
<dbReference type="InterPro" id="IPR024607">
    <property type="entry name" value="Sulfatase_CS"/>
</dbReference>
<dbReference type="Pfam" id="PF00884">
    <property type="entry name" value="Sulfatase"/>
    <property type="match status" value="1"/>
</dbReference>
<dbReference type="EMBL" id="KN275960">
    <property type="protein sequence ID" value="KGM92218.1"/>
    <property type="molecule type" value="Genomic_DNA"/>
</dbReference>
<evidence type="ECO:0000256" key="5">
    <source>
        <dbReference type="PIRSR" id="PIRSR600917-52"/>
    </source>
</evidence>
<dbReference type="Proteomes" id="UP000001628">
    <property type="component" value="Unassembled WGS sequence"/>
</dbReference>
<dbReference type="KEGG" id="pbn:PADG_11756"/>
<dbReference type="STRING" id="502780.A0A0A0HV82"/>